<name>A0AAE3F4R5_9FIRM</name>
<dbReference type="EMBL" id="JAKNFS010000040">
    <property type="protein sequence ID" value="MCG4767293.1"/>
    <property type="molecule type" value="Genomic_DNA"/>
</dbReference>
<gene>
    <name evidence="1" type="ORF">L0N21_17575</name>
</gene>
<dbReference type="GeneID" id="79855370"/>
<evidence type="ECO:0000313" key="1">
    <source>
        <dbReference type="EMBL" id="MCG4767293.1"/>
    </source>
</evidence>
<sequence>MKKKHIVIAMMAFIILLSVAYLQWGRKERVVNSFSTASDTSYTQEFSVIANTLFLNKNEYAKDLIAKTLHNGFQNIRFSYDVGFPEQITIYVYKNRSLYHHGRENFRVIYSQEGNYKIEE</sequence>
<dbReference type="AlphaFoldDB" id="A0AAE3F4R5"/>
<reference evidence="1" key="1">
    <citation type="submission" date="2022-01" db="EMBL/GenBank/DDBJ databases">
        <title>Collection of gut derived symbiotic bacterial strains cultured from healthy donors.</title>
        <authorList>
            <person name="Lin H."/>
            <person name="Kohout C."/>
            <person name="Waligurski E."/>
            <person name="Pamer E.G."/>
        </authorList>
    </citation>
    <scope>NUCLEOTIDE SEQUENCE</scope>
    <source>
        <strain evidence="1">DFI.5.49</strain>
    </source>
</reference>
<accession>A0AAE3F4R5</accession>
<organism evidence="1 2">
    <name type="scientific">Fusicatenibacter saccharivorans</name>
    <dbReference type="NCBI Taxonomy" id="1150298"/>
    <lineage>
        <taxon>Bacteria</taxon>
        <taxon>Bacillati</taxon>
        <taxon>Bacillota</taxon>
        <taxon>Clostridia</taxon>
        <taxon>Lachnospirales</taxon>
        <taxon>Lachnospiraceae</taxon>
        <taxon>Fusicatenibacter</taxon>
    </lineage>
</organism>
<protein>
    <submittedName>
        <fullName evidence="1">Uncharacterized protein</fullName>
    </submittedName>
</protein>
<dbReference type="Proteomes" id="UP001199915">
    <property type="component" value="Unassembled WGS sequence"/>
</dbReference>
<proteinExistence type="predicted"/>
<dbReference type="RefSeq" id="WP_117801182.1">
    <property type="nucleotide sequence ID" value="NZ_JAKNFS010000040.1"/>
</dbReference>
<evidence type="ECO:0000313" key="2">
    <source>
        <dbReference type="Proteomes" id="UP001199915"/>
    </source>
</evidence>
<comment type="caution">
    <text evidence="1">The sequence shown here is derived from an EMBL/GenBank/DDBJ whole genome shotgun (WGS) entry which is preliminary data.</text>
</comment>